<reference evidence="15 16" key="1">
    <citation type="journal article" date="2018" name="Genome Biol. Evol.">
        <title>Multiple Roots of Fruiting Body Formation in Amoebozoa.</title>
        <authorList>
            <person name="Hillmann F."/>
            <person name="Forbes G."/>
            <person name="Novohradska S."/>
            <person name="Ferling I."/>
            <person name="Riege K."/>
            <person name="Groth M."/>
            <person name="Westermann M."/>
            <person name="Marz M."/>
            <person name="Spaller T."/>
            <person name="Winckler T."/>
            <person name="Schaap P."/>
            <person name="Glockner G."/>
        </authorList>
    </citation>
    <scope>NUCLEOTIDE SEQUENCE [LARGE SCALE GENOMIC DNA]</scope>
    <source>
        <strain evidence="15 16">Jena</strain>
    </source>
</reference>
<dbReference type="InterPro" id="IPR011050">
    <property type="entry name" value="Pectin_lyase_fold/virulence"/>
</dbReference>
<dbReference type="Pfam" id="PF16656">
    <property type="entry name" value="Pur_ac_phosph_N"/>
    <property type="match status" value="1"/>
</dbReference>
<comment type="similarity">
    <text evidence="3">Belongs to the glycosyl hydrolase 20 family.</text>
</comment>
<evidence type="ECO:0000256" key="11">
    <source>
        <dbReference type="RuleBase" id="RU361203"/>
    </source>
</evidence>
<feature type="active site" description="Proton donor" evidence="10">
    <location>
        <position position="571"/>
    </location>
</feature>
<keyword evidence="5 11" id="KW-0378">Hydrolase</keyword>
<keyword evidence="13" id="KW-0472">Membrane</keyword>
<feature type="domain" description="Saposin B-type" evidence="14">
    <location>
        <begin position="807"/>
        <end position="894"/>
    </location>
</feature>
<evidence type="ECO:0000256" key="6">
    <source>
        <dbReference type="ARBA" id="ARBA00023157"/>
    </source>
</evidence>
<feature type="region of interest" description="Disordered" evidence="12">
    <location>
        <begin position="100"/>
        <end position="198"/>
    </location>
</feature>
<feature type="compositionally biased region" description="Polar residues" evidence="12">
    <location>
        <begin position="100"/>
        <end position="113"/>
    </location>
</feature>
<dbReference type="GO" id="GO:0005764">
    <property type="term" value="C:lysosome"/>
    <property type="evidence" value="ECO:0007669"/>
    <property type="project" value="UniProtKB-SubCell"/>
</dbReference>
<dbReference type="Gene3D" id="3.30.379.10">
    <property type="entry name" value="Chitobiase/beta-hexosaminidase domain 2-like"/>
    <property type="match status" value="1"/>
</dbReference>
<comment type="catalytic activity">
    <reaction evidence="1">
        <text>Hydrolysis of terminal non-reducing N-acetyl-D-hexosamine residues in N-acetyl-beta-D-hexosaminides.</text>
        <dbReference type="EC" id="3.2.1.52"/>
    </reaction>
</comment>
<evidence type="ECO:0000259" key="14">
    <source>
        <dbReference type="PROSITE" id="PS50015"/>
    </source>
</evidence>
<dbReference type="InterPro" id="IPR015914">
    <property type="entry name" value="PAPs_N"/>
</dbReference>
<dbReference type="SUPFAM" id="SSF56300">
    <property type="entry name" value="Metallo-dependent phosphatases"/>
    <property type="match status" value="1"/>
</dbReference>
<organism evidence="15 16">
    <name type="scientific">Planoprotostelium fungivorum</name>
    <dbReference type="NCBI Taxonomy" id="1890364"/>
    <lineage>
        <taxon>Eukaryota</taxon>
        <taxon>Amoebozoa</taxon>
        <taxon>Evosea</taxon>
        <taxon>Variosea</taxon>
        <taxon>Cavosteliida</taxon>
        <taxon>Cavosteliaceae</taxon>
        <taxon>Planoprotostelium</taxon>
    </lineage>
</organism>
<dbReference type="InterPro" id="IPR029018">
    <property type="entry name" value="Hex-like_dom2"/>
</dbReference>
<evidence type="ECO:0000256" key="8">
    <source>
        <dbReference type="ARBA" id="ARBA00023228"/>
    </source>
</evidence>
<keyword evidence="7" id="KW-0325">Glycoprotein</keyword>
<feature type="transmembrane region" description="Helical" evidence="13">
    <location>
        <begin position="2209"/>
        <end position="2230"/>
    </location>
</feature>
<dbReference type="PRINTS" id="PR00738">
    <property type="entry name" value="GLHYDRLASE20"/>
</dbReference>
<dbReference type="InterPro" id="IPR015883">
    <property type="entry name" value="Glyco_hydro_20_cat"/>
</dbReference>
<dbReference type="InterPro" id="IPR041792">
    <property type="entry name" value="MPP_PAP"/>
</dbReference>
<dbReference type="Proteomes" id="UP000241769">
    <property type="component" value="Unassembled WGS sequence"/>
</dbReference>
<dbReference type="InterPro" id="IPR025705">
    <property type="entry name" value="Beta_hexosaminidase_sua/sub"/>
</dbReference>
<dbReference type="SUPFAM" id="SSF51445">
    <property type="entry name" value="(Trans)glycosidases"/>
    <property type="match status" value="1"/>
</dbReference>
<feature type="compositionally biased region" description="Basic and acidic residues" evidence="12">
    <location>
        <begin position="145"/>
        <end position="160"/>
    </location>
</feature>
<evidence type="ECO:0000256" key="13">
    <source>
        <dbReference type="SAM" id="Phobius"/>
    </source>
</evidence>
<dbReference type="SUPFAM" id="SSF51126">
    <property type="entry name" value="Pectin lyase-like"/>
    <property type="match status" value="1"/>
</dbReference>
<dbReference type="OrthoDB" id="428480at2759"/>
<evidence type="ECO:0000256" key="10">
    <source>
        <dbReference type="PIRSR" id="PIRSR625705-1"/>
    </source>
</evidence>
<dbReference type="InterPro" id="IPR004843">
    <property type="entry name" value="Calcineurin-like_PHP"/>
</dbReference>
<evidence type="ECO:0000256" key="9">
    <source>
        <dbReference type="ARBA" id="ARBA00023295"/>
    </source>
</evidence>
<feature type="transmembrane region" description="Helical" evidence="13">
    <location>
        <begin position="81"/>
        <end position="99"/>
    </location>
</feature>
<protein>
    <recommendedName>
        <fullName evidence="11">Purple acid phosphatase</fullName>
        <ecNumber evidence="11">3.1.3.2</ecNumber>
    </recommendedName>
</protein>
<dbReference type="InterPro" id="IPR008139">
    <property type="entry name" value="SaposinB_dom"/>
</dbReference>
<proteinExistence type="inferred from homology"/>
<feature type="transmembrane region" description="Helical" evidence="13">
    <location>
        <begin position="2109"/>
        <end position="2129"/>
    </location>
</feature>
<evidence type="ECO:0000313" key="15">
    <source>
        <dbReference type="EMBL" id="PRP81939.1"/>
    </source>
</evidence>
<dbReference type="GO" id="GO:0046872">
    <property type="term" value="F:metal ion binding"/>
    <property type="evidence" value="ECO:0007669"/>
    <property type="project" value="InterPro"/>
</dbReference>
<dbReference type="Pfam" id="PF14008">
    <property type="entry name" value="Metallophos_C"/>
    <property type="match status" value="1"/>
</dbReference>
<dbReference type="Gene3D" id="2.60.40.380">
    <property type="entry name" value="Purple acid phosphatase-like, N-terminal"/>
    <property type="match status" value="1"/>
</dbReference>
<keyword evidence="8" id="KW-0458">Lysosome</keyword>
<comment type="caution">
    <text evidence="15">The sequence shown here is derived from an EMBL/GenBank/DDBJ whole genome shotgun (WGS) entry which is preliminary data.</text>
</comment>
<name>A0A2P6NDB2_9EUKA</name>
<keyword evidence="13" id="KW-1133">Transmembrane helix</keyword>
<evidence type="ECO:0000256" key="12">
    <source>
        <dbReference type="SAM" id="MobiDB-lite"/>
    </source>
</evidence>
<dbReference type="Pfam" id="PF14845">
    <property type="entry name" value="Glycohydro_20b2"/>
    <property type="match status" value="1"/>
</dbReference>
<dbReference type="InterPro" id="IPR017853">
    <property type="entry name" value="GH"/>
</dbReference>
<dbReference type="Gene3D" id="3.20.20.80">
    <property type="entry name" value="Glycosidases"/>
    <property type="match status" value="1"/>
</dbReference>
<evidence type="ECO:0000256" key="2">
    <source>
        <dbReference type="ARBA" id="ARBA00004371"/>
    </source>
</evidence>
<dbReference type="Pfam" id="PF00728">
    <property type="entry name" value="Glyco_hydro_20"/>
    <property type="match status" value="1"/>
</dbReference>
<keyword evidence="9" id="KW-0326">Glycosidase</keyword>
<dbReference type="GO" id="GO:0005975">
    <property type="term" value="P:carbohydrate metabolic process"/>
    <property type="evidence" value="ECO:0007669"/>
    <property type="project" value="InterPro"/>
</dbReference>
<keyword evidence="13" id="KW-0812">Transmembrane</keyword>
<dbReference type="STRING" id="1890364.A0A2P6NDB2"/>
<evidence type="ECO:0000256" key="3">
    <source>
        <dbReference type="ARBA" id="ARBA00006285"/>
    </source>
</evidence>
<accession>A0A2P6NDB2</accession>
<feature type="transmembrane region" description="Helical" evidence="13">
    <location>
        <begin position="1621"/>
        <end position="1645"/>
    </location>
</feature>
<dbReference type="PANTHER" id="PTHR22600:SF21">
    <property type="entry name" value="BETA-HEXOSAMINIDASE A"/>
    <property type="match status" value="1"/>
</dbReference>
<dbReference type="GO" id="GO:0003993">
    <property type="term" value="F:acid phosphatase activity"/>
    <property type="evidence" value="ECO:0007669"/>
    <property type="project" value="UniProtKB-EC"/>
</dbReference>
<dbReference type="InterPro" id="IPR029052">
    <property type="entry name" value="Metallo-depent_PP-like"/>
</dbReference>
<comment type="catalytic activity">
    <reaction evidence="11">
        <text>a phosphate monoester + H2O = an alcohol + phosphate</text>
        <dbReference type="Rhea" id="RHEA:15017"/>
        <dbReference type="ChEBI" id="CHEBI:15377"/>
        <dbReference type="ChEBI" id="CHEBI:30879"/>
        <dbReference type="ChEBI" id="CHEBI:43474"/>
        <dbReference type="ChEBI" id="CHEBI:67140"/>
        <dbReference type="EC" id="3.1.3.2"/>
    </reaction>
</comment>
<dbReference type="SUPFAM" id="SSF55545">
    <property type="entry name" value="beta-N-acetylhexosaminidase-like domain"/>
    <property type="match status" value="1"/>
</dbReference>
<keyword evidence="4" id="KW-0732">Signal</keyword>
<dbReference type="Gene3D" id="1.10.225.10">
    <property type="entry name" value="Saposin-like"/>
    <property type="match status" value="1"/>
</dbReference>
<dbReference type="EMBL" id="MDYQ01000113">
    <property type="protein sequence ID" value="PRP81939.1"/>
    <property type="molecule type" value="Genomic_DNA"/>
</dbReference>
<feature type="transmembrane region" description="Helical" evidence="13">
    <location>
        <begin position="2162"/>
        <end position="2189"/>
    </location>
</feature>
<dbReference type="Gene3D" id="3.60.21.10">
    <property type="match status" value="1"/>
</dbReference>
<feature type="compositionally biased region" description="Basic and acidic residues" evidence="12">
    <location>
        <begin position="124"/>
        <end position="133"/>
    </location>
</feature>
<dbReference type="GO" id="GO:0016020">
    <property type="term" value="C:membrane"/>
    <property type="evidence" value="ECO:0007669"/>
    <property type="project" value="TreeGrafter"/>
</dbReference>
<comment type="subcellular location">
    <subcellularLocation>
        <location evidence="2">Lysosome</location>
    </subcellularLocation>
</comment>
<dbReference type="InterPro" id="IPR025733">
    <property type="entry name" value="PAPs_C"/>
</dbReference>
<keyword evidence="16" id="KW-1185">Reference proteome</keyword>
<dbReference type="InterPro" id="IPR008963">
    <property type="entry name" value="Purple_acid_Pase-like_N"/>
</dbReference>
<evidence type="ECO:0000256" key="1">
    <source>
        <dbReference type="ARBA" id="ARBA00001231"/>
    </source>
</evidence>
<evidence type="ECO:0000256" key="7">
    <source>
        <dbReference type="ARBA" id="ARBA00023180"/>
    </source>
</evidence>
<dbReference type="EC" id="3.1.3.2" evidence="11"/>
<sequence length="2389" mass="269953">MVILRYDTIGHSTRIRDTASMGIYVPCSGVQSTTLQPSSPPSNLSSAIPTPIPPPTLKLHAYMYTPSSGPRPGGNMENKRTILILLTFFIILFSLYQSASNSQNPNQTISEPINNFIRPLTPPKPKEDSKPKGESSPAETAPKPIDLRPSLDDEHPGKEELEVDEITSPSETPKEEEEPEPERDFGPEPPPTPPNVQPAYSFVQFQTTQNKGDIIQRSTNTSYDHLRKLCDSIEECRAFDTEGHLLKTDNWQETKQWTASMYIKRKDQKFTVAPLNVWPLPKDFTHGGRSVTVSPSLFDSVVTSSPILKRAIQRYKRLTFIHTLDETSQSGSISKISIRIESGDEELHSEINEAYHLNVTKSKVKIVAPTVYGALHALETLSQMVYFDHLNGEYKVDHTPWVISDKPDFKHRGVLIDTSRHFHSVQTLERIIESMSYAKFNVLHWHIVDGNSFPFEVKSYPKLWEASWSVSERYTQKEIRYVVNFAKFHGIRVMVELDNPGHATSWGVAYPEVLPENWQKIPKCWNQCPSIYCGVPVDPTEPKSREIIDAVIKECAEDLFPDKYFHLGGDEVPTVCWSDSQKISSYMQKHSKTHNDLYLDFVKGSTKTAMDAGKIPVHWEEVYSNFRTQLDKKSVVHVWWNGDLINDAARDGYDVIVSTNWWYLDVLHNDFNRYYTNDPFHKVAEQYKSKILGGEVAVWSEKIDSSNLFRIMWPKAAGAAERLWTYDLGRGDFALEKAMFRQRQFRCRLLERGVPVDPNYSWGGPNHPSGVSVKTAEADRMRGQALILVLLFCTVSSLSLSSHAALSLTECLTCRVIFKELISRLEANTTMNIIIRELDLICDTVLPTKDQEKCRNFTTKMIQTGEAILPFILKREDYNQATLCTMLSYCQEPCCSQTHPEQVHIALAGDSISSMVVMWVTLNQDESIVRYSSNANSLNTISNGSQHTYSFGGWSGFIHKVYLNDLLSDTKYYYQAGGSQYGYSQVFSFRTFATKRDTYRFAMIGDMGVDPEAEPTMAALSDLVQKEQIDLIIHNGDIAYADGYQHRWDEYFRRVESIIANIPYMVCPGNHEIFYVNALSIFGYDQRFVMPGKESGTNSNTFYSFNYGPVHFIALNSESTANVAAISADQLKWLKADLEKASQNRSQQPWIVAYFHRPLYCSNDDYPNCKLMAETLRYLMEDLFYNYRVNLVIQAHKHGYERTQPVYQEKVKGMGDAPIYIVNGAGGNREGTTAFPPKSESPSWADVQIPEWGYGVLEANSSQLTWSFFTSSDRKMKDSRRKQLPNHSPADRMLLLLLLIHGALTFEECQTFIDQRVGIDDSNCGTITEPCKTIPLNHTMACLSSGDYLLRGHIPSQIRWWKSDDHDGRYQPPKLTCEDGVEIECSNPNVRWSGIEIYGCNITGRGCRNVEIRSAQLISTSLKLHTEHTQTCILTDTFFRDVHMNLNISSGRDQFFVMGSNVMDHLKAHIYMAADDTITSLHVTDNMPISSNLEFRITSRLEQTWNITNNTAPLSDTNMIFHWIPTEPIAHWTQPFIISAENNNLLELYFSVTDTPLPTHVRCTSNHLTMNTVLLSSNNQSDYQTRSISISRNRIESFAIEVTGQPFNEDSSVIILEDNRFHYAIITAGSIPVSLLRNTVAVAFLTKSQPTAARNEFKKNCLHHDSIINNTITSLSYLFKISCAVLTHNSFTNVIVRTSENEANQEIHSVNNINAQTNITVRGNIWTGDNATVKQPALDCSLYGGYLDLEDNEIHGYSRGGITIRAYGPAKIFVRSVRVTRCKRRGVSIYGGSDVRLNIQSSDISYNQDSSEGGGLFVGEMYYTIVRDCTFIANQSPRGSAIVSESLKTTMEGIVVNVASNQSIYRVTDHSVTVISSEVPSMDSAGYPRDPAINVHGNSLTCPYGYSLRSSNDSNHLMWMCKPCDDGDYIIGHGVMASGVMNGTQCLRCPSGAQCIDGNDPQGYGDYWCHANEGLLQCFNCPNGYCNHRYHPWNDSCIGNRDGILCGSCRQNHTLGFLTSSCLPVSQCHHGWLILLSLLPFIFSLVLLFLPIGDGSIWKSTSYFIQTAPLLINQQLQNEILTFTEKPNGVSFGFCIGELAYIKRELMSLYIPAGTVLLLALSYLTLCIVQKYKRRRRRVSSILFLEEKEEDKRTFISRTTTALITSVLLVYGGVLSSCLSLLFCVQISPSRWVMFHAGDVACDGMWRNGLIIVSSFVILPTPLAVVLLRYKLKETRSRMGRDILMVVDGCYREGCKYWEAVFMFRRLVITVAYVFITDQAWLSTIMRTVLTLSLYIHLRFTPFVTYAGQALETTCLICLCGLTILNGQNSQLFDVSIIIEILILIPLLTSGVLVCCKVWKKIQTWRTQRKTSREETESFTLTTPLLSIR</sequence>
<evidence type="ECO:0000256" key="5">
    <source>
        <dbReference type="ARBA" id="ARBA00022801"/>
    </source>
</evidence>
<dbReference type="CDD" id="cd00839">
    <property type="entry name" value="MPP_PAPs"/>
    <property type="match status" value="1"/>
</dbReference>
<dbReference type="InterPro" id="IPR029019">
    <property type="entry name" value="HEX_eukaryotic_N"/>
</dbReference>
<evidence type="ECO:0000313" key="16">
    <source>
        <dbReference type="Proteomes" id="UP000241769"/>
    </source>
</evidence>
<dbReference type="GO" id="GO:0004563">
    <property type="term" value="F:beta-N-acetylhexosaminidase activity"/>
    <property type="evidence" value="ECO:0007669"/>
    <property type="project" value="UniProtKB-EC"/>
</dbReference>
<dbReference type="FunFam" id="3.20.20.80:FF:000063">
    <property type="entry name" value="Beta-hexosaminidase"/>
    <property type="match status" value="1"/>
</dbReference>
<keyword evidence="6" id="KW-1015">Disulfide bond</keyword>
<dbReference type="GO" id="GO:0030203">
    <property type="term" value="P:glycosaminoglycan metabolic process"/>
    <property type="evidence" value="ECO:0007669"/>
    <property type="project" value="TreeGrafter"/>
</dbReference>
<dbReference type="SUPFAM" id="SSF49363">
    <property type="entry name" value="Purple acid phosphatase, N-terminal domain"/>
    <property type="match status" value="1"/>
</dbReference>
<comment type="similarity">
    <text evidence="11">Belongs to the metallophosphoesterase superfamily. Purple acid phosphatase family.</text>
</comment>
<evidence type="ECO:0000256" key="4">
    <source>
        <dbReference type="ARBA" id="ARBA00022729"/>
    </source>
</evidence>
<dbReference type="PROSITE" id="PS50015">
    <property type="entry name" value="SAP_B"/>
    <property type="match status" value="1"/>
</dbReference>
<dbReference type="InParanoid" id="A0A2P6NDB2"/>
<feature type="transmembrane region" description="Helical" evidence="13">
    <location>
        <begin position="2032"/>
        <end position="2052"/>
    </location>
</feature>
<dbReference type="PANTHER" id="PTHR22600">
    <property type="entry name" value="BETA-HEXOSAMINIDASE"/>
    <property type="match status" value="1"/>
</dbReference>
<feature type="compositionally biased region" description="Pro residues" evidence="12">
    <location>
        <begin position="187"/>
        <end position="196"/>
    </location>
</feature>
<feature type="transmembrane region" description="Helical" evidence="13">
    <location>
        <begin position="2337"/>
        <end position="2359"/>
    </location>
</feature>
<dbReference type="Pfam" id="PF00149">
    <property type="entry name" value="Metallophos"/>
    <property type="match status" value="1"/>
</dbReference>
<gene>
    <name evidence="15" type="ORF">PROFUN_10511</name>
</gene>